<reference evidence="2" key="1">
    <citation type="submission" date="2019-11" db="EMBL/GenBank/DDBJ databases">
        <authorList>
            <person name="Li J."/>
        </authorList>
    </citation>
    <scope>NUCLEOTIDE SEQUENCE</scope>
    <source>
        <strain evidence="2">B6B</strain>
    </source>
</reference>
<proteinExistence type="predicted"/>
<evidence type="ECO:0000256" key="1">
    <source>
        <dbReference type="SAM" id="MobiDB-lite"/>
    </source>
</evidence>
<comment type="caution">
    <text evidence="2">The sequence shown here is derived from an EMBL/GenBank/DDBJ whole genome shotgun (WGS) entry which is preliminary data.</text>
</comment>
<gene>
    <name evidence="2" type="ORF">GH741_17935</name>
</gene>
<dbReference type="RefSeq" id="WP_153738140.1">
    <property type="nucleotide sequence ID" value="NZ_WJNG01000016.1"/>
</dbReference>
<feature type="region of interest" description="Disordered" evidence="1">
    <location>
        <begin position="48"/>
        <end position="67"/>
    </location>
</feature>
<dbReference type="OrthoDB" id="2456662at2"/>
<protein>
    <submittedName>
        <fullName evidence="2">Uncharacterized protein</fullName>
    </submittedName>
</protein>
<evidence type="ECO:0000313" key="3">
    <source>
        <dbReference type="Proteomes" id="UP000799092"/>
    </source>
</evidence>
<sequence>MNRRGIMNSVLTIGAAGAAAYGITRGVQNGTFQRLPQTISNALDNSQSEQPFQDVGANQVGGQGANPIRTIAEQEAENNNAHFEQW</sequence>
<keyword evidence="3" id="KW-1185">Reference proteome</keyword>
<dbReference type="AlphaFoldDB" id="A0A6A8DFR3"/>
<evidence type="ECO:0000313" key="2">
    <source>
        <dbReference type="EMBL" id="MRH44528.1"/>
    </source>
</evidence>
<name>A0A6A8DFR3_9BACI</name>
<organism evidence="2 3">
    <name type="scientific">Aquibacillus halophilus</name>
    <dbReference type="NCBI Taxonomy" id="930132"/>
    <lineage>
        <taxon>Bacteria</taxon>
        <taxon>Bacillati</taxon>
        <taxon>Bacillota</taxon>
        <taxon>Bacilli</taxon>
        <taxon>Bacillales</taxon>
        <taxon>Bacillaceae</taxon>
        <taxon>Aquibacillus</taxon>
    </lineage>
</organism>
<dbReference type="EMBL" id="WJNG01000016">
    <property type="protein sequence ID" value="MRH44528.1"/>
    <property type="molecule type" value="Genomic_DNA"/>
</dbReference>
<accession>A0A6A8DFR3</accession>
<dbReference type="Proteomes" id="UP000799092">
    <property type="component" value="Unassembled WGS sequence"/>
</dbReference>